<accession>A0A4P9W2F3</accession>
<keyword evidence="11" id="KW-1185">Reference proteome</keyword>
<keyword evidence="4" id="KW-0396">Initiation factor</keyword>
<evidence type="ECO:0000256" key="1">
    <source>
        <dbReference type="ARBA" id="ARBA00004514"/>
    </source>
</evidence>
<dbReference type="Proteomes" id="UP000269721">
    <property type="component" value="Unassembled WGS sequence"/>
</dbReference>
<dbReference type="OrthoDB" id="10254737at2759"/>
<comment type="subunit">
    <text evidence="8">Component of the translation initiation factor 2B (eIF2B) complex which is a heterodecamer of two sets of five different subunits: alpha, beta, gamma, delta and epsilon. Subunits alpha, beta and delta comprise a regulatory subcomplex and subunits epsilon and gamma comprise a catalytic subcomplex. Within the complex, the hexameric regulatory complex resides at the center, with the two heterodimeric catalytic subcomplexes bound on opposite sides.</text>
</comment>
<protein>
    <recommendedName>
        <fullName evidence="6">Translation initiation factor eIF2B subunit delta</fullName>
    </recommendedName>
    <alternativeName>
        <fullName evidence="7">eIF2B GDP-GTP exchange factor subunit delta</fullName>
    </alternativeName>
</protein>
<evidence type="ECO:0000313" key="11">
    <source>
        <dbReference type="Proteomes" id="UP000269721"/>
    </source>
</evidence>
<evidence type="ECO:0000313" key="10">
    <source>
        <dbReference type="EMBL" id="RKO86324.1"/>
    </source>
</evidence>
<evidence type="ECO:0000256" key="9">
    <source>
        <dbReference type="RuleBase" id="RU003814"/>
    </source>
</evidence>
<comment type="similarity">
    <text evidence="2 9">Belongs to the eIF-2B alpha/beta/delta subunits family.</text>
</comment>
<dbReference type="InterPro" id="IPR037171">
    <property type="entry name" value="NagB/RpiA_transferase-like"/>
</dbReference>
<evidence type="ECO:0000256" key="7">
    <source>
        <dbReference type="ARBA" id="ARBA00044356"/>
    </source>
</evidence>
<evidence type="ECO:0000256" key="3">
    <source>
        <dbReference type="ARBA" id="ARBA00022490"/>
    </source>
</evidence>
<dbReference type="PANTHER" id="PTHR10233:SF14">
    <property type="entry name" value="TRANSLATION INITIATION FACTOR EIF-2B SUBUNIT DELTA"/>
    <property type="match status" value="1"/>
</dbReference>
<reference evidence="11" key="1">
    <citation type="journal article" date="2018" name="Nat. Microbiol.">
        <title>Leveraging single-cell genomics to expand the fungal tree of life.</title>
        <authorList>
            <person name="Ahrendt S.R."/>
            <person name="Quandt C.A."/>
            <person name="Ciobanu D."/>
            <person name="Clum A."/>
            <person name="Salamov A."/>
            <person name="Andreopoulos B."/>
            <person name="Cheng J.F."/>
            <person name="Woyke T."/>
            <person name="Pelin A."/>
            <person name="Henrissat B."/>
            <person name="Reynolds N.K."/>
            <person name="Benny G.L."/>
            <person name="Smith M.E."/>
            <person name="James T.Y."/>
            <person name="Grigoriev I.V."/>
        </authorList>
    </citation>
    <scope>NUCLEOTIDE SEQUENCE [LARGE SCALE GENOMIC DNA]</scope>
</reference>
<evidence type="ECO:0000256" key="5">
    <source>
        <dbReference type="ARBA" id="ARBA00022917"/>
    </source>
</evidence>
<evidence type="ECO:0000256" key="8">
    <source>
        <dbReference type="ARBA" id="ARBA00046432"/>
    </source>
</evidence>
<dbReference type="InterPro" id="IPR000649">
    <property type="entry name" value="IF-2B-related"/>
</dbReference>
<dbReference type="Gene3D" id="3.40.50.10470">
    <property type="entry name" value="Translation initiation factor eif-2b, domain 2"/>
    <property type="match status" value="1"/>
</dbReference>
<evidence type="ECO:0000256" key="6">
    <source>
        <dbReference type="ARBA" id="ARBA00044147"/>
    </source>
</evidence>
<gene>
    <name evidence="10" type="ORF">BDK51DRAFT_36119</name>
</gene>
<proteinExistence type="inferred from homology"/>
<keyword evidence="3" id="KW-0963">Cytoplasm</keyword>
<dbReference type="EMBL" id="KZ998295">
    <property type="protein sequence ID" value="RKO86324.1"/>
    <property type="molecule type" value="Genomic_DNA"/>
</dbReference>
<dbReference type="GO" id="GO:0003743">
    <property type="term" value="F:translation initiation factor activity"/>
    <property type="evidence" value="ECO:0007669"/>
    <property type="project" value="UniProtKB-KW"/>
</dbReference>
<organism evidence="10 11">
    <name type="scientific">Blyttiomyces helicus</name>
    <dbReference type="NCBI Taxonomy" id="388810"/>
    <lineage>
        <taxon>Eukaryota</taxon>
        <taxon>Fungi</taxon>
        <taxon>Fungi incertae sedis</taxon>
        <taxon>Chytridiomycota</taxon>
        <taxon>Chytridiomycota incertae sedis</taxon>
        <taxon>Chytridiomycetes</taxon>
        <taxon>Chytridiomycetes incertae sedis</taxon>
        <taxon>Blyttiomyces</taxon>
    </lineage>
</organism>
<dbReference type="AlphaFoldDB" id="A0A4P9W2F3"/>
<dbReference type="GO" id="GO:0005829">
    <property type="term" value="C:cytosol"/>
    <property type="evidence" value="ECO:0007669"/>
    <property type="project" value="UniProtKB-SubCell"/>
</dbReference>
<dbReference type="PANTHER" id="PTHR10233">
    <property type="entry name" value="TRANSLATION INITIATION FACTOR EIF-2B"/>
    <property type="match status" value="1"/>
</dbReference>
<name>A0A4P9W2F3_9FUNG</name>
<evidence type="ECO:0000256" key="4">
    <source>
        <dbReference type="ARBA" id="ARBA00022540"/>
    </source>
</evidence>
<dbReference type="Pfam" id="PF01008">
    <property type="entry name" value="IF-2B"/>
    <property type="match status" value="1"/>
</dbReference>
<keyword evidence="5" id="KW-0648">Protein biosynthesis</keyword>
<dbReference type="SUPFAM" id="SSF100950">
    <property type="entry name" value="NagB/RpiA/CoA transferase-like"/>
    <property type="match status" value="1"/>
</dbReference>
<evidence type="ECO:0000256" key="2">
    <source>
        <dbReference type="ARBA" id="ARBA00007251"/>
    </source>
</evidence>
<dbReference type="InterPro" id="IPR042529">
    <property type="entry name" value="IF_2B-like_C"/>
</dbReference>
<comment type="subcellular location">
    <subcellularLocation>
        <location evidence="1">Cytoplasm</location>
        <location evidence="1">Cytosol</location>
    </subcellularLocation>
</comment>
<sequence>MLADLRAQGHIHSAVLTLGLRFSEFEITGGNARCMAMMKAFKTVVSDYVTPAGHSLQRHLVSHISKQVDFLSNTRPLAASMKTAIKYLKSAISTTSPDVPDEDAKAHLRDRIDEFNSHRIVLAGRMIIKTVLEEDKLRDDDVILTYSRSSVVVALLIHAHEQGKKFRVVVTDSRPKFEGKDTLKELVAAGISCTYVMTNALPLVIKEVTKVMLGASAIFSNGAILSRVGTAVVSMAAHDAQVPVIVLCETYKFSDTARLDSFVWNEIGNPDELAQSKKPTSLMTPAPMGALRDWREVDQLKLLNLHYDVTPSKFVTMVICEAGMIPSTSVPFAVTRLGAADRAGN</sequence>